<dbReference type="RefSeq" id="XP_013775742.1">
    <property type="nucleotide sequence ID" value="XM_013920288.1"/>
</dbReference>
<proteinExistence type="predicted"/>
<evidence type="ECO:0000313" key="2">
    <source>
        <dbReference type="RefSeq" id="XP_013775742.1"/>
    </source>
</evidence>
<name>A0ABM1B6E5_LIMPO</name>
<gene>
    <name evidence="2" type="primary">LOC106460570</name>
</gene>
<dbReference type="GeneID" id="106460570"/>
<dbReference type="Proteomes" id="UP000694941">
    <property type="component" value="Unplaced"/>
</dbReference>
<accession>A0ABM1B6E5</accession>
<keyword evidence="1" id="KW-1185">Reference proteome</keyword>
<sequence>MCKCVNKGTDHVMFAVSDETDEIQRYQSGRYICTSEAVWRILSFPIHERFPAVSHLEVHLPDEQRVYFQPDNVREQMERSTTLLVFFDLCQSDAFARTFLYNEVPSYFTYSRQRGWARRLRGQPVAGHPNVKQDSCIGRVYTVHPSCSERYHLRLLLHSVRGPISFNDLKTVRGELHPTFQSACRAIGLLEDEACWEETLRGAAVSESPRKLRDLFSVLVVFCNLSNPLDLWMRFRDSLFEGILTAAQQVDVNITYDNAPNLYDLCLKTCRRSLPVLVVCG</sequence>
<protein>
    <submittedName>
        <fullName evidence="2">Uncharacterized protein LOC106460570</fullName>
    </submittedName>
</protein>
<evidence type="ECO:0000313" key="1">
    <source>
        <dbReference type="Proteomes" id="UP000694941"/>
    </source>
</evidence>
<reference evidence="2" key="1">
    <citation type="submission" date="2025-08" db="UniProtKB">
        <authorList>
            <consortium name="RefSeq"/>
        </authorList>
    </citation>
    <scope>IDENTIFICATION</scope>
    <source>
        <tissue evidence="2">Muscle</tissue>
    </source>
</reference>
<dbReference type="PANTHER" id="PTHR10492">
    <property type="match status" value="1"/>
</dbReference>
<organism evidence="1 2">
    <name type="scientific">Limulus polyphemus</name>
    <name type="common">Atlantic horseshoe crab</name>
    <dbReference type="NCBI Taxonomy" id="6850"/>
    <lineage>
        <taxon>Eukaryota</taxon>
        <taxon>Metazoa</taxon>
        <taxon>Ecdysozoa</taxon>
        <taxon>Arthropoda</taxon>
        <taxon>Chelicerata</taxon>
        <taxon>Merostomata</taxon>
        <taxon>Xiphosura</taxon>
        <taxon>Limulidae</taxon>
        <taxon>Limulus</taxon>
    </lineage>
</organism>
<dbReference type="PANTHER" id="PTHR10492:SF57">
    <property type="entry name" value="ATP-DEPENDENT DNA HELICASE"/>
    <property type="match status" value="1"/>
</dbReference>